<keyword evidence="9" id="KW-1185">Reference proteome</keyword>
<evidence type="ECO:0000259" key="7">
    <source>
        <dbReference type="Pfam" id="PF04932"/>
    </source>
</evidence>
<evidence type="ECO:0000256" key="3">
    <source>
        <dbReference type="ARBA" id="ARBA00022989"/>
    </source>
</evidence>
<dbReference type="eggNOG" id="ENOG502ZQMV">
    <property type="taxonomic scope" value="Bacteria"/>
</dbReference>
<feature type="compositionally biased region" description="Low complexity" evidence="5">
    <location>
        <begin position="17"/>
        <end position="26"/>
    </location>
</feature>
<feature type="transmembrane region" description="Helical" evidence="6">
    <location>
        <begin position="37"/>
        <end position="55"/>
    </location>
</feature>
<keyword evidence="4 6" id="KW-0472">Membrane</keyword>
<organism evidence="8 9">
    <name type="scientific">Pseudooceanicola batsensis (strain ATCC BAA-863 / DSM 15984 / KCTC 12145 / HTCC2597)</name>
    <name type="common">Oceanicola batsensis</name>
    <dbReference type="NCBI Taxonomy" id="252305"/>
    <lineage>
        <taxon>Bacteria</taxon>
        <taxon>Pseudomonadati</taxon>
        <taxon>Pseudomonadota</taxon>
        <taxon>Alphaproteobacteria</taxon>
        <taxon>Rhodobacterales</taxon>
        <taxon>Paracoccaceae</taxon>
        <taxon>Pseudooceanicola</taxon>
    </lineage>
</organism>
<feature type="transmembrane region" description="Helical" evidence="6">
    <location>
        <begin position="119"/>
        <end position="141"/>
    </location>
</feature>
<protein>
    <submittedName>
        <fullName evidence="8">Succinate dehydrogenase</fullName>
        <ecNumber evidence="8">1.3.5.1</ecNumber>
    </submittedName>
</protein>
<evidence type="ECO:0000256" key="4">
    <source>
        <dbReference type="ARBA" id="ARBA00023136"/>
    </source>
</evidence>
<dbReference type="RefSeq" id="WP_009806131.1">
    <property type="nucleotide sequence ID" value="NZ_CH724131.1"/>
</dbReference>
<dbReference type="GO" id="GO:0016020">
    <property type="term" value="C:membrane"/>
    <property type="evidence" value="ECO:0007669"/>
    <property type="project" value="UniProtKB-SubCell"/>
</dbReference>
<dbReference type="PANTHER" id="PTHR37422:SF13">
    <property type="entry name" value="LIPOPOLYSACCHARIDE BIOSYNTHESIS PROTEIN PA4999-RELATED"/>
    <property type="match status" value="1"/>
</dbReference>
<keyword evidence="8" id="KW-0560">Oxidoreductase</keyword>
<dbReference type="AlphaFoldDB" id="A3TV31"/>
<evidence type="ECO:0000256" key="6">
    <source>
        <dbReference type="SAM" id="Phobius"/>
    </source>
</evidence>
<dbReference type="GO" id="GO:0008177">
    <property type="term" value="F:succinate dehydrogenase (quinone) activity"/>
    <property type="evidence" value="ECO:0007669"/>
    <property type="project" value="UniProtKB-EC"/>
</dbReference>
<dbReference type="InterPro" id="IPR051533">
    <property type="entry name" value="WaaL-like"/>
</dbReference>
<feature type="transmembrane region" description="Helical" evidence="6">
    <location>
        <begin position="89"/>
        <end position="107"/>
    </location>
</feature>
<feature type="transmembrane region" description="Helical" evidence="6">
    <location>
        <begin position="412"/>
        <end position="429"/>
    </location>
</feature>
<dbReference type="HOGENOM" id="CLU_596953_0_0_5"/>
<comment type="caution">
    <text evidence="8">The sequence shown here is derived from an EMBL/GenBank/DDBJ whole genome shotgun (WGS) entry which is preliminary data.</text>
</comment>
<feature type="transmembrane region" description="Helical" evidence="6">
    <location>
        <begin position="237"/>
        <end position="255"/>
    </location>
</feature>
<keyword evidence="2 6" id="KW-0812">Transmembrane</keyword>
<dbReference type="PANTHER" id="PTHR37422">
    <property type="entry name" value="TEICHURONIC ACID BIOSYNTHESIS PROTEIN TUAE"/>
    <property type="match status" value="1"/>
</dbReference>
<feature type="transmembrane region" description="Helical" evidence="6">
    <location>
        <begin position="148"/>
        <end position="167"/>
    </location>
</feature>
<dbReference type="STRING" id="252305.OB2597_09544"/>
<name>A3TV31_PSEBH</name>
<dbReference type="EC" id="1.3.5.1" evidence="8"/>
<evidence type="ECO:0000256" key="5">
    <source>
        <dbReference type="SAM" id="MobiDB-lite"/>
    </source>
</evidence>
<feature type="transmembrane region" description="Helical" evidence="6">
    <location>
        <begin position="267"/>
        <end position="285"/>
    </location>
</feature>
<comment type="subcellular location">
    <subcellularLocation>
        <location evidence="1">Membrane</location>
        <topology evidence="1">Multi-pass membrane protein</topology>
    </subcellularLocation>
</comment>
<dbReference type="InterPro" id="IPR007016">
    <property type="entry name" value="O-antigen_ligase-rel_domated"/>
</dbReference>
<proteinExistence type="predicted"/>
<dbReference type="Proteomes" id="UP000004318">
    <property type="component" value="Unassembled WGS sequence"/>
</dbReference>
<dbReference type="EMBL" id="AAMO01000002">
    <property type="protein sequence ID" value="EAQ04377.1"/>
    <property type="molecule type" value="Genomic_DNA"/>
</dbReference>
<evidence type="ECO:0000256" key="2">
    <source>
        <dbReference type="ARBA" id="ARBA00022692"/>
    </source>
</evidence>
<accession>A3TV31</accession>
<feature type="domain" description="O-antigen ligase-related" evidence="7">
    <location>
        <begin position="221"/>
        <end position="369"/>
    </location>
</feature>
<feature type="transmembrane region" description="Helical" evidence="6">
    <location>
        <begin position="388"/>
        <end position="406"/>
    </location>
</feature>
<feature type="transmembrane region" description="Helical" evidence="6">
    <location>
        <begin position="187"/>
        <end position="205"/>
    </location>
</feature>
<dbReference type="Pfam" id="PF04932">
    <property type="entry name" value="Wzy_C"/>
    <property type="match status" value="1"/>
</dbReference>
<evidence type="ECO:0000313" key="8">
    <source>
        <dbReference type="EMBL" id="EAQ04377.1"/>
    </source>
</evidence>
<sequence length="458" mass="48342">MSRAQSATRAGIGYGSGPRASARPPGGAAGAGERRSLLLRVTDAMIVLGLISLSILPYQTALSLIWLAALLPLLVHWRSLSVRAVDPLTAGLLLGLFALLAVSWWVHPVPADAAITDPAAFPTFWIICAIFGLTLLARAALFGDTARLLKVWIPVGLAVAFAVLSVERFTPLFGDAGWCRVKGRADTSFNAALVFSCFTYLYLALWPRLQGADRVIAMGLVSAMVVVVLFYTVSRSVLIGTGVAGLVVLAGFATARPPRWTRAAGGFAGAYLAGILISLGLIQLAPCAAYKSVGMLGQVLAGGEIPADATSINIRLVFWAIGAETWAQAPLIGSGRWSEIAAMEAFPHDHVHQQYLAWLIWFGLPGLLAGLAFLAFPLPAVLSGTRGASRWILVAALLCLPLALFFDTFLRMPAFIGLHIGLGCLMLGLSRGGARPRGPDLSTDLPDPPSGDEILTQS</sequence>
<keyword evidence="3 6" id="KW-1133">Transmembrane helix</keyword>
<feature type="transmembrane region" description="Helical" evidence="6">
    <location>
        <begin position="61"/>
        <end position="77"/>
    </location>
</feature>
<feature type="transmembrane region" description="Helical" evidence="6">
    <location>
        <begin position="212"/>
        <end position="231"/>
    </location>
</feature>
<evidence type="ECO:0000256" key="1">
    <source>
        <dbReference type="ARBA" id="ARBA00004141"/>
    </source>
</evidence>
<reference evidence="8 9" key="1">
    <citation type="journal article" date="2010" name="J. Bacteriol.">
        <title>Genome sequences of Oceanicola granulosus HTCC2516(T) and Oceanicola batsensis HTCC2597(TDelta).</title>
        <authorList>
            <person name="Thrash J.C."/>
            <person name="Cho J.C."/>
            <person name="Vergin K.L."/>
            <person name="Giovannoni S.J."/>
        </authorList>
    </citation>
    <scope>NUCLEOTIDE SEQUENCE [LARGE SCALE GENOMIC DNA]</scope>
    <source>
        <strain evidence="9">ATCC BAA-863 / DSM 15984 / KCTC 12145 / HTCC2597</strain>
    </source>
</reference>
<feature type="region of interest" description="Disordered" evidence="5">
    <location>
        <begin position="1"/>
        <end position="28"/>
    </location>
</feature>
<feature type="region of interest" description="Disordered" evidence="5">
    <location>
        <begin position="437"/>
        <end position="458"/>
    </location>
</feature>
<gene>
    <name evidence="8" type="ORF">OB2597_09544</name>
</gene>
<evidence type="ECO:0000313" key="9">
    <source>
        <dbReference type="Proteomes" id="UP000004318"/>
    </source>
</evidence>
<feature type="transmembrane region" description="Helical" evidence="6">
    <location>
        <begin position="355"/>
        <end position="376"/>
    </location>
</feature>